<evidence type="ECO:0000259" key="3">
    <source>
        <dbReference type="PROSITE" id="PS51186"/>
    </source>
</evidence>
<dbReference type="InterPro" id="IPR000182">
    <property type="entry name" value="GNAT_dom"/>
</dbReference>
<evidence type="ECO:0000256" key="2">
    <source>
        <dbReference type="ARBA" id="ARBA00023315"/>
    </source>
</evidence>
<protein>
    <submittedName>
        <fullName evidence="4">GNAT family N-acetyltransferase</fullName>
    </submittedName>
</protein>
<feature type="domain" description="N-acetyltransferase" evidence="3">
    <location>
        <begin position="33"/>
        <end position="183"/>
    </location>
</feature>
<dbReference type="SUPFAM" id="SSF55729">
    <property type="entry name" value="Acyl-CoA N-acyltransferases (Nat)"/>
    <property type="match status" value="1"/>
</dbReference>
<comment type="caution">
    <text evidence="4">The sequence shown here is derived from an EMBL/GenBank/DDBJ whole genome shotgun (WGS) entry which is preliminary data.</text>
</comment>
<evidence type="ECO:0000313" key="4">
    <source>
        <dbReference type="EMBL" id="GAA0469620.1"/>
    </source>
</evidence>
<evidence type="ECO:0000313" key="5">
    <source>
        <dbReference type="Proteomes" id="UP001500713"/>
    </source>
</evidence>
<proteinExistence type="predicted"/>
<name>A0ABP3K288_9SPHN</name>
<dbReference type="InterPro" id="IPR016181">
    <property type="entry name" value="Acyl_CoA_acyltransferase"/>
</dbReference>
<dbReference type="RefSeq" id="WP_229956605.1">
    <property type="nucleotide sequence ID" value="NZ_BAAAEM010000002.1"/>
</dbReference>
<evidence type="ECO:0000256" key="1">
    <source>
        <dbReference type="ARBA" id="ARBA00022679"/>
    </source>
</evidence>
<keyword evidence="1" id="KW-0808">Transferase</keyword>
<dbReference type="Pfam" id="PF00583">
    <property type="entry name" value="Acetyltransf_1"/>
    <property type="match status" value="1"/>
</dbReference>
<keyword evidence="2" id="KW-0012">Acyltransferase</keyword>
<accession>A0ABP3K288</accession>
<dbReference type="Gene3D" id="3.40.630.30">
    <property type="match status" value="1"/>
</dbReference>
<dbReference type="EMBL" id="BAAAEM010000002">
    <property type="protein sequence ID" value="GAA0469620.1"/>
    <property type="molecule type" value="Genomic_DNA"/>
</dbReference>
<gene>
    <name evidence="4" type="ORF">GCM10009096_08190</name>
</gene>
<dbReference type="PANTHER" id="PTHR43800">
    <property type="entry name" value="PEPTIDYL-LYSINE N-ACETYLTRANSFERASE YJAB"/>
    <property type="match status" value="1"/>
</dbReference>
<dbReference type="CDD" id="cd04301">
    <property type="entry name" value="NAT_SF"/>
    <property type="match status" value="1"/>
</dbReference>
<dbReference type="PANTHER" id="PTHR43800:SF1">
    <property type="entry name" value="PEPTIDYL-LYSINE N-ACETYLTRANSFERASE YJAB"/>
    <property type="match status" value="1"/>
</dbReference>
<organism evidence="4 5">
    <name type="scientific">Parasphingorhabdus litoris</name>
    <dbReference type="NCBI Taxonomy" id="394733"/>
    <lineage>
        <taxon>Bacteria</taxon>
        <taxon>Pseudomonadati</taxon>
        <taxon>Pseudomonadota</taxon>
        <taxon>Alphaproteobacteria</taxon>
        <taxon>Sphingomonadales</taxon>
        <taxon>Sphingomonadaceae</taxon>
        <taxon>Parasphingorhabdus</taxon>
    </lineage>
</organism>
<dbReference type="PROSITE" id="PS51186">
    <property type="entry name" value="GNAT"/>
    <property type="match status" value="1"/>
</dbReference>
<keyword evidence="5" id="KW-1185">Reference proteome</keyword>
<reference evidence="5" key="1">
    <citation type="journal article" date="2019" name="Int. J. Syst. Evol. Microbiol.">
        <title>The Global Catalogue of Microorganisms (GCM) 10K type strain sequencing project: providing services to taxonomists for standard genome sequencing and annotation.</title>
        <authorList>
            <consortium name="The Broad Institute Genomics Platform"/>
            <consortium name="The Broad Institute Genome Sequencing Center for Infectious Disease"/>
            <person name="Wu L."/>
            <person name="Ma J."/>
        </authorList>
    </citation>
    <scope>NUCLEOTIDE SEQUENCE [LARGE SCALE GENOMIC DNA]</scope>
    <source>
        <strain evidence="5">JCM 14162</strain>
    </source>
</reference>
<dbReference type="Proteomes" id="UP001500713">
    <property type="component" value="Unassembled WGS sequence"/>
</dbReference>
<sequence>MSTIEIPPDSLGVIVTYFEMMQKPPAKEKQSDLVFRSWDHPDPASYKSLFHRIGEEWLWFGRLLMSDTELKAILHDEATEIISVQHGDNIVGFAELDFSESQQCEIVYFGLVPEMNGKGYGNALMAETLKRAWKDDINRVWLHTCTNDSQRATGFYKREGFTAYKREIDIHPDPRITGHLSMDAGPHVPIIKGPN</sequence>